<dbReference type="EMBL" id="RSCE01000011">
    <property type="protein sequence ID" value="RSH79032.1"/>
    <property type="molecule type" value="Genomic_DNA"/>
</dbReference>
<dbReference type="InterPro" id="IPR020588">
    <property type="entry name" value="RecA_ATP-bd"/>
</dbReference>
<feature type="compositionally biased region" description="Basic and acidic residues" evidence="1">
    <location>
        <begin position="454"/>
        <end position="466"/>
    </location>
</feature>
<evidence type="ECO:0000259" key="2">
    <source>
        <dbReference type="PROSITE" id="PS50162"/>
    </source>
</evidence>
<name>A0A427XJQ9_9TREE</name>
<feature type="region of interest" description="Disordered" evidence="1">
    <location>
        <begin position="452"/>
        <end position="479"/>
    </location>
</feature>
<sequence>MSFASFRLDTLNLAPDQLAACTRANLSTASDVLLLAPADLSRKLRNAGSNLSAPDLVRSVSRAIVPKSQPLSTRADALVIRTGDTHVDALLGGGIRAGCITELVGESAAGKSHMTLLLALAVQQPALCDSPGGAIVINSERVLETQRLVQLAGVVRERHHGGPPTRELLDNIHTSRVADVDALEHALQFVVPHMLAERKSSSGSALLGEVIVEGSTTPAPARGLKPIRLLILDSLAALFRGDTERSRNGLVERSKHVAFISDRLKAMAVEYGVAVVVVNQVKDVFGWSGGPGSSGSQSSQPALTNTLPPAPTMLWATQARHFAQMAGHNKEAALGIPWANAVNTRLMLARTGRRRMVTLQDMVRAPKRPRAGAAASNDDPDAPFVPPPGLEVDESKATLIRRMCLVFSPFAPPGTLDYVLTGSGLHALPGSFRAVDLGPALRRRDARLRTAWASREEERAGHRREPQSTPLPATQVDDTDVFDDLGDLPPEFWEGLDALDEEPMAVGVVD</sequence>
<dbReference type="AlphaFoldDB" id="A0A427XJQ9"/>
<organism evidence="3 4">
    <name type="scientific">Apiotrichum porosum</name>
    <dbReference type="NCBI Taxonomy" id="105984"/>
    <lineage>
        <taxon>Eukaryota</taxon>
        <taxon>Fungi</taxon>
        <taxon>Dikarya</taxon>
        <taxon>Basidiomycota</taxon>
        <taxon>Agaricomycotina</taxon>
        <taxon>Tremellomycetes</taxon>
        <taxon>Trichosporonales</taxon>
        <taxon>Trichosporonaceae</taxon>
        <taxon>Apiotrichum</taxon>
    </lineage>
</organism>
<feature type="domain" description="RecA family profile 1" evidence="2">
    <location>
        <begin position="76"/>
        <end position="281"/>
    </location>
</feature>
<dbReference type="STRING" id="105984.A0A427XJQ9"/>
<gene>
    <name evidence="3" type="ORF">EHS24_001960</name>
</gene>
<dbReference type="PANTHER" id="PTHR46487:SF1">
    <property type="entry name" value="DNA REPAIR PROTEIN XRCC3"/>
    <property type="match status" value="1"/>
</dbReference>
<reference evidence="3 4" key="1">
    <citation type="submission" date="2018-11" db="EMBL/GenBank/DDBJ databases">
        <title>Genome sequence of Apiotrichum porosum DSM 27194.</title>
        <authorList>
            <person name="Aliyu H."/>
            <person name="Gorte O."/>
            <person name="Ochsenreither K."/>
        </authorList>
    </citation>
    <scope>NUCLEOTIDE SEQUENCE [LARGE SCALE GENOMIC DNA]</scope>
    <source>
        <strain evidence="3 4">DSM 27194</strain>
    </source>
</reference>
<feature type="region of interest" description="Disordered" evidence="1">
    <location>
        <begin position="366"/>
        <end position="388"/>
    </location>
</feature>
<dbReference type="RefSeq" id="XP_028474179.1">
    <property type="nucleotide sequence ID" value="XM_028617716.1"/>
</dbReference>
<proteinExistence type="predicted"/>
<dbReference type="GO" id="GO:0071140">
    <property type="term" value="P:resolution of mitotic recombination intermediates"/>
    <property type="evidence" value="ECO:0007669"/>
    <property type="project" value="TreeGrafter"/>
</dbReference>
<dbReference type="GO" id="GO:0000722">
    <property type="term" value="P:telomere maintenance via recombination"/>
    <property type="evidence" value="ECO:0007669"/>
    <property type="project" value="TreeGrafter"/>
</dbReference>
<dbReference type="PANTHER" id="PTHR46487">
    <property type="entry name" value="DNA REPAIR PROTEIN XRCC3"/>
    <property type="match status" value="1"/>
</dbReference>
<dbReference type="PROSITE" id="PS50162">
    <property type="entry name" value="RECA_2"/>
    <property type="match status" value="1"/>
</dbReference>
<dbReference type="GO" id="GO:0090656">
    <property type="term" value="P:t-circle formation"/>
    <property type="evidence" value="ECO:0007669"/>
    <property type="project" value="TreeGrafter"/>
</dbReference>
<dbReference type="GO" id="GO:0061982">
    <property type="term" value="P:meiosis I cell cycle process"/>
    <property type="evidence" value="ECO:0007669"/>
    <property type="project" value="UniProtKB-ARBA"/>
</dbReference>
<keyword evidence="4" id="KW-1185">Reference proteome</keyword>
<dbReference type="GO" id="GO:0140664">
    <property type="term" value="F:ATP-dependent DNA damage sensor activity"/>
    <property type="evidence" value="ECO:0007669"/>
    <property type="project" value="InterPro"/>
</dbReference>
<dbReference type="Pfam" id="PF08423">
    <property type="entry name" value="Rad51"/>
    <property type="match status" value="2"/>
</dbReference>
<protein>
    <recommendedName>
        <fullName evidence="2">RecA family profile 1 domain-containing protein</fullName>
    </recommendedName>
</protein>
<dbReference type="SUPFAM" id="SSF52540">
    <property type="entry name" value="P-loop containing nucleoside triphosphate hydrolases"/>
    <property type="match status" value="1"/>
</dbReference>
<accession>A0A427XJQ9</accession>
<evidence type="ECO:0000313" key="3">
    <source>
        <dbReference type="EMBL" id="RSH79032.1"/>
    </source>
</evidence>
<dbReference type="GO" id="GO:0045003">
    <property type="term" value="P:double-strand break repair via synthesis-dependent strand annealing"/>
    <property type="evidence" value="ECO:0007669"/>
    <property type="project" value="TreeGrafter"/>
</dbReference>
<evidence type="ECO:0000313" key="4">
    <source>
        <dbReference type="Proteomes" id="UP000279236"/>
    </source>
</evidence>
<dbReference type="GO" id="GO:0000400">
    <property type="term" value="F:four-way junction DNA binding"/>
    <property type="evidence" value="ECO:0007669"/>
    <property type="project" value="TreeGrafter"/>
</dbReference>
<dbReference type="GO" id="GO:0033065">
    <property type="term" value="C:Rad51C-XRCC3 complex"/>
    <property type="evidence" value="ECO:0007669"/>
    <property type="project" value="TreeGrafter"/>
</dbReference>
<dbReference type="InterPro" id="IPR027417">
    <property type="entry name" value="P-loop_NTPase"/>
</dbReference>
<comment type="caution">
    <text evidence="3">The sequence shown here is derived from an EMBL/GenBank/DDBJ whole genome shotgun (WGS) entry which is preliminary data.</text>
</comment>
<evidence type="ECO:0000256" key="1">
    <source>
        <dbReference type="SAM" id="MobiDB-lite"/>
    </source>
</evidence>
<dbReference type="GO" id="GO:0005524">
    <property type="term" value="F:ATP binding"/>
    <property type="evidence" value="ECO:0007669"/>
    <property type="project" value="InterPro"/>
</dbReference>
<dbReference type="Proteomes" id="UP000279236">
    <property type="component" value="Unassembled WGS sequence"/>
</dbReference>
<dbReference type="Gene3D" id="3.40.50.300">
    <property type="entry name" value="P-loop containing nucleotide triphosphate hydrolases"/>
    <property type="match status" value="1"/>
</dbReference>
<dbReference type="GO" id="GO:0005657">
    <property type="term" value="C:replication fork"/>
    <property type="evidence" value="ECO:0007669"/>
    <property type="project" value="TreeGrafter"/>
</dbReference>
<dbReference type="InterPro" id="IPR013632">
    <property type="entry name" value="Rad51_C"/>
</dbReference>
<dbReference type="OrthoDB" id="1861185at2759"/>
<dbReference type="GeneID" id="39586503"/>